<evidence type="ECO:0008006" key="3">
    <source>
        <dbReference type="Google" id="ProtNLM"/>
    </source>
</evidence>
<dbReference type="EMBL" id="JAAKGU010000001">
    <property type="protein sequence ID" value="NGM81230.1"/>
    <property type="molecule type" value="Genomic_DNA"/>
</dbReference>
<dbReference type="Proteomes" id="UP000480151">
    <property type="component" value="Unassembled WGS sequence"/>
</dbReference>
<dbReference type="Gene3D" id="3.90.75.20">
    <property type="match status" value="1"/>
</dbReference>
<evidence type="ECO:0000313" key="1">
    <source>
        <dbReference type="EMBL" id="NGM81230.1"/>
    </source>
</evidence>
<comment type="caution">
    <text evidence="1">The sequence shown here is derived from an EMBL/GenBank/DDBJ whole genome shotgun (WGS) entry which is preliminary data.</text>
</comment>
<organism evidence="1 2">
    <name type="scientific">Paenibacillus apii</name>
    <dbReference type="NCBI Taxonomy" id="1850370"/>
    <lineage>
        <taxon>Bacteria</taxon>
        <taxon>Bacillati</taxon>
        <taxon>Bacillota</taxon>
        <taxon>Bacilli</taxon>
        <taxon>Bacillales</taxon>
        <taxon>Paenibacillaceae</taxon>
        <taxon>Paenibacillus</taxon>
    </lineage>
</organism>
<dbReference type="SUPFAM" id="SSF54060">
    <property type="entry name" value="His-Me finger endonucleases"/>
    <property type="match status" value="1"/>
</dbReference>
<sequence>MSKHEEVVKFAYAKGYRVTEDGRYLNPNGKELLIKVRSTHVYPQGCVSMRGRRNSFHLHKLAAYCFYGEDSFRDGIVVRHMGGGVLDISRENLKLGTYSDNEQDKPAEVRSDVGRLANSARKDTRRKTMRRLTDEQVRNIKRRLDTGDRGVDIARDYGVVKDTIYYIARGINYREITA</sequence>
<name>A0A6M1PD93_9BACL</name>
<protein>
    <recommendedName>
        <fullName evidence="3">HNH nuclease domain-containing protein</fullName>
    </recommendedName>
</protein>
<dbReference type="AlphaFoldDB" id="A0A6M1PD93"/>
<dbReference type="InterPro" id="IPR044925">
    <property type="entry name" value="His-Me_finger_sf"/>
</dbReference>
<proteinExistence type="predicted"/>
<reference evidence="1 2" key="1">
    <citation type="submission" date="2020-02" db="EMBL/GenBank/DDBJ databases">
        <authorList>
            <person name="Gao J."/>
            <person name="Sun J."/>
        </authorList>
    </citation>
    <scope>NUCLEOTIDE SEQUENCE [LARGE SCALE GENOMIC DNA]</scope>
    <source>
        <strain evidence="1 2">7124</strain>
    </source>
</reference>
<dbReference type="Gene3D" id="1.10.10.60">
    <property type="entry name" value="Homeodomain-like"/>
    <property type="match status" value="1"/>
</dbReference>
<keyword evidence="2" id="KW-1185">Reference proteome</keyword>
<dbReference type="RefSeq" id="WP_165093849.1">
    <property type="nucleotide sequence ID" value="NZ_JAAKGU010000001.1"/>
</dbReference>
<gene>
    <name evidence="1" type="ORF">G5B47_02255</name>
</gene>
<accession>A0A6M1PD93</accession>
<evidence type="ECO:0000313" key="2">
    <source>
        <dbReference type="Proteomes" id="UP000480151"/>
    </source>
</evidence>